<dbReference type="Proteomes" id="UP000639643">
    <property type="component" value="Unassembled WGS sequence"/>
</dbReference>
<evidence type="ECO:0000313" key="3">
    <source>
        <dbReference type="Proteomes" id="UP000639643"/>
    </source>
</evidence>
<dbReference type="PANTHER" id="PTHR33112:SF9">
    <property type="entry name" value="HETEROKARYON INCOMPATIBILITY DOMAIN-CONTAINING PROTEIN"/>
    <property type="match status" value="1"/>
</dbReference>
<dbReference type="Pfam" id="PF06985">
    <property type="entry name" value="HET"/>
    <property type="match status" value="1"/>
</dbReference>
<sequence>MIETWMHTCLESPVWCKQPETLPSYRPTRLIKLNGMRTFRLVSGTDCEPAVRYAALSYCWGGKPAESMLRLVQSNVSDLTQEQLVEGLPKTFRDAVAVAQHFGVSYLWIDRLCIIQDCGEDWRRESSTMQDVYKNALFSISALGAKDDDGGCFFQRDPSAVVPTVLRLRLEEDGDEKTFIATAEQTFCGWLPLFEHEPLLERSWVVQERLLAPRTLHFGTKQVFWECREKASCETHPDSIYTRAQYNNARDEDEAFPWKQLLDIEPSPFEDISDPSRRIFFEWDRLVEFYAGRKLTVARDKLPALSGLANATRARLQKLKPGPHRYLAGLWEENLMKTLLWEPVGPRKRPSTYRAPSWSWACLDGQVRTGNIFRREAKDLPLLASMISGETVLVDKDACDTGQVDGGVLTLRGPCAHVFIDIVDHWPFRTDKLTVDRDIRSIRRPHGRYQIEQPKRITSSWANAVFDTLEDIRGQALLLWVETYSGPGKCICRGLLLALGDNHKYRRLGLTDFVFKSRKEAEVFVGEFPQMEIDIV</sequence>
<feature type="domain" description="Heterokaryon incompatibility" evidence="1">
    <location>
        <begin position="53"/>
        <end position="208"/>
    </location>
</feature>
<accession>A0A8H6NUU5</accession>
<dbReference type="PANTHER" id="PTHR33112">
    <property type="entry name" value="DOMAIN PROTEIN, PUTATIVE-RELATED"/>
    <property type="match status" value="1"/>
</dbReference>
<protein>
    <submittedName>
        <fullName evidence="2">Heterokaryon incompatibility protein</fullName>
    </submittedName>
</protein>
<reference evidence="2" key="1">
    <citation type="journal article" date="2020" name="Phytopathology">
        <title>Genome Sequence Resources of Colletotrichum truncatum, C. plurivorum, C. musicola, and C. sojae: Four Species Pathogenic to Soybean (Glycine max).</title>
        <authorList>
            <person name="Rogerio F."/>
            <person name="Boufleur T.R."/>
            <person name="Ciampi-Guillardi M."/>
            <person name="Sukno S.A."/>
            <person name="Thon M.R."/>
            <person name="Massola Junior N.S."/>
            <person name="Baroncelli R."/>
        </authorList>
    </citation>
    <scope>NUCLEOTIDE SEQUENCE</scope>
    <source>
        <strain evidence="2">LFN0074</strain>
    </source>
</reference>
<keyword evidence="3" id="KW-1185">Reference proteome</keyword>
<evidence type="ECO:0000259" key="1">
    <source>
        <dbReference type="Pfam" id="PF06985"/>
    </source>
</evidence>
<dbReference type="AlphaFoldDB" id="A0A8H6NUU5"/>
<name>A0A8H6NUU5_9PEZI</name>
<dbReference type="EMBL" id="WIGM01000054">
    <property type="protein sequence ID" value="KAF6842959.1"/>
    <property type="molecule type" value="Genomic_DNA"/>
</dbReference>
<dbReference type="OrthoDB" id="4841500at2759"/>
<comment type="caution">
    <text evidence="2">The sequence shown here is derived from an EMBL/GenBank/DDBJ whole genome shotgun (WGS) entry which is preliminary data.</text>
</comment>
<evidence type="ECO:0000313" key="2">
    <source>
        <dbReference type="EMBL" id="KAF6842959.1"/>
    </source>
</evidence>
<organism evidence="2 3">
    <name type="scientific">Colletotrichum musicola</name>
    <dbReference type="NCBI Taxonomy" id="2175873"/>
    <lineage>
        <taxon>Eukaryota</taxon>
        <taxon>Fungi</taxon>
        <taxon>Dikarya</taxon>
        <taxon>Ascomycota</taxon>
        <taxon>Pezizomycotina</taxon>
        <taxon>Sordariomycetes</taxon>
        <taxon>Hypocreomycetidae</taxon>
        <taxon>Glomerellales</taxon>
        <taxon>Glomerellaceae</taxon>
        <taxon>Colletotrichum</taxon>
        <taxon>Colletotrichum orchidearum species complex</taxon>
    </lineage>
</organism>
<dbReference type="InterPro" id="IPR010730">
    <property type="entry name" value="HET"/>
</dbReference>
<gene>
    <name evidence="2" type="ORF">CMUS01_02537</name>
</gene>
<proteinExistence type="predicted"/>